<keyword evidence="22" id="KW-0675">Receptor</keyword>
<evidence type="ECO:0000256" key="14">
    <source>
        <dbReference type="ARBA" id="ARBA00023065"/>
    </source>
</evidence>
<feature type="transmembrane region" description="Helical" evidence="19">
    <location>
        <begin position="455"/>
        <end position="473"/>
    </location>
</feature>
<dbReference type="PROSITE" id="PS50297">
    <property type="entry name" value="ANK_REP_REGION"/>
    <property type="match status" value="3"/>
</dbReference>
<sequence>MGLFYCHKNSSVTNNVWNGLKSQIWNRAPQGLELDEIHMLQQKRIQESPLLLAAKENNVGMMKKLLDCPSTDLYSRGAMGETALHVAALYDNLEAAQMLINKAPNLVNLPCTSALYEGQTALHIAAVNQNQNLVKLLILNGADVRSPRVTGSFFAFNQRNLFYFGEHVLSFAACVGHEGIVRLLIESGANIRAQDCYGNTVLHILALQPNRTFSCQMFDLIVSYDKGERGVRLENIPNNRGLTSLHVAAAEGNTVMFQHLVQRKKQIQWTFGPLNSTLYDLSGIDSWGEDQSVLELVVASKKKEARHILDLTPVKQLVFLKWRSCGRPYFCLLASIYILYIVTVTMCCIYRPLEPIPGIGNQTTVTRNITKLMQKPFNEAYQTYEDELRLVGELISVVGAIIILLLLIPDMLRVGATRYFGQTVLGGPFHIIIIIFAIMVLTTLVMRLTSSDGEVVPMSLALVFGWCYVLYFTRGFQMLGPFTIMIQKMIFGDLLRFCWLMAVVILGFGGAFYVIFQTEDSSQLGHFMSYPMSLFSTFELFLTIIDGPANYQVDLPFMYSVMYSAFAIIAALLMLNLLIAMMGDTHWRVAHERDELWKAQVVATTIMLERKMPKRLWPRLGICGKDYGLGESWFLRVEERKDVDKKKIKPYVDAFQCADEDDSKREKEALKPSLSEDKITILLPNKETPPSPSMLTLDPNTSHRRSNRGWQKIRKTPLDQLQGRTNYGLDIEDEIYEV</sequence>
<keyword evidence="4" id="KW-0597">Phosphoprotein</keyword>
<evidence type="ECO:0000313" key="21">
    <source>
        <dbReference type="Proteomes" id="UP000186698"/>
    </source>
</evidence>
<feature type="transmembrane region" description="Helical" evidence="19">
    <location>
        <begin position="390"/>
        <end position="408"/>
    </location>
</feature>
<evidence type="ECO:0000256" key="9">
    <source>
        <dbReference type="ARBA" id="ARBA00022737"/>
    </source>
</evidence>
<evidence type="ECO:0000256" key="6">
    <source>
        <dbReference type="ARBA" id="ARBA00022673"/>
    </source>
</evidence>
<dbReference type="OrthoDB" id="533508at2759"/>
<dbReference type="GO" id="GO:0005262">
    <property type="term" value="F:calcium channel activity"/>
    <property type="evidence" value="ECO:0000318"/>
    <property type="project" value="GO_Central"/>
</dbReference>
<evidence type="ECO:0000256" key="11">
    <source>
        <dbReference type="ARBA" id="ARBA00022860"/>
    </source>
</evidence>
<evidence type="ECO:0000256" key="1">
    <source>
        <dbReference type="ARBA" id="ARBA00004651"/>
    </source>
</evidence>
<evidence type="ECO:0000256" key="7">
    <source>
        <dbReference type="ARBA" id="ARBA00022692"/>
    </source>
</evidence>
<dbReference type="PRINTS" id="PR01415">
    <property type="entry name" value="ANKYRIN"/>
</dbReference>
<dbReference type="Bgee" id="108695976">
    <property type="expression patterns" value="Expressed in kidney and 10 other cell types or tissues"/>
</dbReference>
<dbReference type="SMART" id="SM00248">
    <property type="entry name" value="ANK"/>
    <property type="match status" value="6"/>
</dbReference>
<dbReference type="InterPro" id="IPR024862">
    <property type="entry name" value="TRPV"/>
</dbReference>
<keyword evidence="14" id="KW-0406">Ion transport</keyword>
<feature type="transmembrane region" description="Helical" evidence="19">
    <location>
        <begin position="329"/>
        <end position="353"/>
    </location>
</feature>
<evidence type="ECO:0000256" key="17">
    <source>
        <dbReference type="ARBA" id="ARBA00036634"/>
    </source>
</evidence>
<dbReference type="PROSITE" id="PS50088">
    <property type="entry name" value="ANK_REPEAT"/>
    <property type="match status" value="3"/>
</dbReference>
<dbReference type="Gene3D" id="1.25.40.20">
    <property type="entry name" value="Ankyrin repeat-containing domain"/>
    <property type="match status" value="2"/>
</dbReference>
<dbReference type="InterPro" id="IPR005821">
    <property type="entry name" value="Ion_trans_dom"/>
</dbReference>
<dbReference type="GO" id="GO:0005516">
    <property type="term" value="F:calmodulin binding"/>
    <property type="evidence" value="ECO:0007669"/>
    <property type="project" value="UniProtKB-KW"/>
</dbReference>
<evidence type="ECO:0000256" key="13">
    <source>
        <dbReference type="ARBA" id="ARBA00023043"/>
    </source>
</evidence>
<dbReference type="GeneID" id="108695976"/>
<dbReference type="GO" id="GO:0098703">
    <property type="term" value="P:calcium ion import across plasma membrane"/>
    <property type="evidence" value="ECO:0000318"/>
    <property type="project" value="GO_Central"/>
</dbReference>
<evidence type="ECO:0000256" key="4">
    <source>
        <dbReference type="ARBA" id="ARBA00022553"/>
    </source>
</evidence>
<keyword evidence="21" id="KW-1185">Reference proteome</keyword>
<dbReference type="RefSeq" id="XP_018080421.1">
    <property type="nucleotide sequence ID" value="XM_018224932.2"/>
</dbReference>
<evidence type="ECO:0000256" key="2">
    <source>
        <dbReference type="ARBA" id="ARBA00022448"/>
    </source>
</evidence>
<evidence type="ECO:0000259" key="20">
    <source>
        <dbReference type="Pfam" id="PF00520"/>
    </source>
</evidence>
<dbReference type="InterPro" id="IPR008344">
    <property type="entry name" value="TRPV5/TRPV6"/>
</dbReference>
<gene>
    <name evidence="22" type="primary">LOC108695976</name>
</gene>
<reference evidence="22" key="1">
    <citation type="submission" date="2025-08" db="UniProtKB">
        <authorList>
            <consortium name="RefSeq"/>
        </authorList>
    </citation>
    <scope>IDENTIFICATION</scope>
    <source>
        <strain evidence="22">J_2021</strain>
        <tissue evidence="22">Erythrocytes</tissue>
    </source>
</reference>
<keyword evidence="7 19" id="KW-0812">Transmembrane</keyword>
<keyword evidence="3" id="KW-1003">Cell membrane</keyword>
<feature type="region of interest" description="Disordered" evidence="18">
    <location>
        <begin position="684"/>
        <end position="710"/>
    </location>
</feature>
<keyword evidence="13" id="KW-0040">ANK repeat</keyword>
<proteinExistence type="predicted"/>
<dbReference type="GO" id="GO:0046872">
    <property type="term" value="F:metal ion binding"/>
    <property type="evidence" value="ECO:0007669"/>
    <property type="project" value="UniProtKB-KW"/>
</dbReference>
<evidence type="ECO:0000256" key="8">
    <source>
        <dbReference type="ARBA" id="ARBA00022723"/>
    </source>
</evidence>
<dbReference type="CDD" id="cd22296">
    <property type="entry name" value="CBD_TRPV5_C"/>
    <property type="match status" value="1"/>
</dbReference>
<organism evidence="21 22">
    <name type="scientific">Xenopus laevis</name>
    <name type="common">African clawed frog</name>
    <dbReference type="NCBI Taxonomy" id="8355"/>
    <lineage>
        <taxon>Eukaryota</taxon>
        <taxon>Metazoa</taxon>
        <taxon>Chordata</taxon>
        <taxon>Craniata</taxon>
        <taxon>Vertebrata</taxon>
        <taxon>Euteleostomi</taxon>
        <taxon>Amphibia</taxon>
        <taxon>Batrachia</taxon>
        <taxon>Anura</taxon>
        <taxon>Pipoidea</taxon>
        <taxon>Pipidae</taxon>
        <taxon>Xenopodinae</taxon>
        <taxon>Xenopus</taxon>
        <taxon>Xenopus</taxon>
    </lineage>
</organism>
<evidence type="ECO:0000313" key="22">
    <source>
        <dbReference type="RefSeq" id="XP_018080421.1"/>
    </source>
</evidence>
<evidence type="ECO:0000256" key="15">
    <source>
        <dbReference type="ARBA" id="ARBA00023136"/>
    </source>
</evidence>
<name>A0A1L8FHW6_XENLA</name>
<evidence type="ECO:0000256" key="3">
    <source>
        <dbReference type="ARBA" id="ARBA00022475"/>
    </source>
</evidence>
<dbReference type="Pfam" id="PF00520">
    <property type="entry name" value="Ion_trans"/>
    <property type="match status" value="1"/>
</dbReference>
<dbReference type="OMA" id="LCLWNKF"/>
<feature type="transmembrane region" description="Helical" evidence="19">
    <location>
        <begin position="429"/>
        <end position="449"/>
    </location>
</feature>
<evidence type="ECO:0000256" key="19">
    <source>
        <dbReference type="SAM" id="Phobius"/>
    </source>
</evidence>
<evidence type="ECO:0000256" key="16">
    <source>
        <dbReference type="ARBA" id="ARBA00023303"/>
    </source>
</evidence>
<feature type="transmembrane region" description="Helical" evidence="19">
    <location>
        <begin position="557"/>
        <end position="583"/>
    </location>
</feature>
<dbReference type="CDD" id="cd22192">
    <property type="entry name" value="TRPV5-6"/>
    <property type="match status" value="1"/>
</dbReference>
<keyword evidence="5" id="KW-0109">Calcium transport</keyword>
<evidence type="ECO:0000256" key="5">
    <source>
        <dbReference type="ARBA" id="ARBA00022568"/>
    </source>
</evidence>
<dbReference type="PRINTS" id="PR01765">
    <property type="entry name" value="ECACCHANNEL"/>
</dbReference>
<keyword evidence="11" id="KW-0112">Calmodulin-binding</keyword>
<keyword evidence="6" id="KW-0107">Calcium channel</keyword>
<evidence type="ECO:0000256" key="10">
    <source>
        <dbReference type="ARBA" id="ARBA00022837"/>
    </source>
</evidence>
<dbReference type="GO" id="GO:0005886">
    <property type="term" value="C:plasma membrane"/>
    <property type="evidence" value="ECO:0000318"/>
    <property type="project" value="GO_Central"/>
</dbReference>
<dbReference type="NCBIfam" id="TIGR00870">
    <property type="entry name" value="trp"/>
    <property type="match status" value="1"/>
</dbReference>
<feature type="transmembrane region" description="Helical" evidence="19">
    <location>
        <begin position="494"/>
        <end position="515"/>
    </location>
</feature>
<keyword evidence="10" id="KW-0106">Calcium</keyword>
<comment type="catalytic activity">
    <reaction evidence="17">
        <text>Ca(2+)(in) = Ca(2+)(out)</text>
        <dbReference type="Rhea" id="RHEA:29671"/>
        <dbReference type="ChEBI" id="CHEBI:29108"/>
    </reaction>
</comment>
<dbReference type="InterPro" id="IPR036770">
    <property type="entry name" value="Ankyrin_rpt-contain_sf"/>
</dbReference>
<evidence type="ECO:0000256" key="18">
    <source>
        <dbReference type="SAM" id="MobiDB-lite"/>
    </source>
</evidence>
<dbReference type="InterPro" id="IPR002110">
    <property type="entry name" value="Ankyrin_rpt"/>
</dbReference>
<dbReference type="AlphaFoldDB" id="A0A1L8FHW6"/>
<keyword evidence="12 19" id="KW-1133">Transmembrane helix</keyword>
<dbReference type="PANTHER" id="PTHR10582">
    <property type="entry name" value="TRANSIENT RECEPTOR POTENTIAL ION CHANNEL PROTEIN"/>
    <property type="match status" value="1"/>
</dbReference>
<keyword evidence="8" id="KW-0479">Metal-binding</keyword>
<keyword evidence="15 19" id="KW-0472">Membrane</keyword>
<keyword evidence="2" id="KW-0813">Transport</keyword>
<dbReference type="Pfam" id="PF12796">
    <property type="entry name" value="Ank_2"/>
    <property type="match status" value="2"/>
</dbReference>
<dbReference type="Proteomes" id="UP000186698">
    <property type="component" value="Chromosome 7L"/>
</dbReference>
<evidence type="ECO:0000256" key="12">
    <source>
        <dbReference type="ARBA" id="ARBA00022989"/>
    </source>
</evidence>
<comment type="subcellular location">
    <subcellularLocation>
        <location evidence="1">Cell membrane</location>
        <topology evidence="1">Multi-pass membrane protein</topology>
    </subcellularLocation>
</comment>
<dbReference type="PANTHER" id="PTHR10582:SF25">
    <property type="entry name" value="TRANSIENT RECEPTOR POTENTIAL CATION CHANNEL SUBFAMILY V MEMBER 6"/>
    <property type="match status" value="1"/>
</dbReference>
<dbReference type="PaxDb" id="8355-A0A1L8FHW6"/>
<dbReference type="SUPFAM" id="SSF48403">
    <property type="entry name" value="Ankyrin repeat"/>
    <property type="match status" value="1"/>
</dbReference>
<keyword evidence="16" id="KW-0407">Ion channel</keyword>
<keyword evidence="9" id="KW-0677">Repeat</keyword>
<feature type="domain" description="Ion transport" evidence="20">
    <location>
        <begin position="355"/>
        <end position="591"/>
    </location>
</feature>
<dbReference type="STRING" id="8355.A0A1L8FHW6"/>
<dbReference type="KEGG" id="xla:108695976"/>
<accession>A0A1L8FHW6</accession>
<protein>
    <submittedName>
        <fullName evidence="22">Transient receptor potential cation channel subfamily V member 6 isoform X1</fullName>
    </submittedName>
</protein>